<gene>
    <name evidence="1" type="ORF">CTEN210_06022</name>
</gene>
<protein>
    <submittedName>
        <fullName evidence="1">Uncharacterized protein</fullName>
    </submittedName>
</protein>
<dbReference type="Proteomes" id="UP001054902">
    <property type="component" value="Unassembled WGS sequence"/>
</dbReference>
<organism evidence="1 2">
    <name type="scientific">Chaetoceros tenuissimus</name>
    <dbReference type="NCBI Taxonomy" id="426638"/>
    <lineage>
        <taxon>Eukaryota</taxon>
        <taxon>Sar</taxon>
        <taxon>Stramenopiles</taxon>
        <taxon>Ochrophyta</taxon>
        <taxon>Bacillariophyta</taxon>
        <taxon>Coscinodiscophyceae</taxon>
        <taxon>Chaetocerotophycidae</taxon>
        <taxon>Chaetocerotales</taxon>
        <taxon>Chaetocerotaceae</taxon>
        <taxon>Chaetoceros</taxon>
    </lineage>
</organism>
<reference evidence="1 2" key="1">
    <citation type="journal article" date="2021" name="Sci. Rep.">
        <title>The genome of the diatom Chaetoceros tenuissimus carries an ancient integrated fragment of an extant virus.</title>
        <authorList>
            <person name="Hongo Y."/>
            <person name="Kimura K."/>
            <person name="Takaki Y."/>
            <person name="Yoshida Y."/>
            <person name="Baba S."/>
            <person name="Kobayashi G."/>
            <person name="Nagasaki K."/>
            <person name="Hano T."/>
            <person name="Tomaru Y."/>
        </authorList>
    </citation>
    <scope>NUCLEOTIDE SEQUENCE [LARGE SCALE GENOMIC DNA]</scope>
    <source>
        <strain evidence="1 2">NIES-3715</strain>
    </source>
</reference>
<dbReference type="AlphaFoldDB" id="A0AAD3H422"/>
<evidence type="ECO:0000313" key="1">
    <source>
        <dbReference type="EMBL" id="GFH49546.1"/>
    </source>
</evidence>
<dbReference type="EMBL" id="BLLK01000038">
    <property type="protein sequence ID" value="GFH49546.1"/>
    <property type="molecule type" value="Genomic_DNA"/>
</dbReference>
<evidence type="ECO:0000313" key="2">
    <source>
        <dbReference type="Proteomes" id="UP001054902"/>
    </source>
</evidence>
<name>A0AAD3H422_9STRA</name>
<accession>A0AAD3H422</accession>
<proteinExistence type="predicted"/>
<comment type="caution">
    <text evidence="1">The sequence shown here is derived from an EMBL/GenBank/DDBJ whole genome shotgun (WGS) entry which is preliminary data.</text>
</comment>
<keyword evidence="2" id="KW-1185">Reference proteome</keyword>
<sequence length="347" mass="39921">MGTIEVKELCEHVWYTLLKDKEHIVSAYGGNLNYYIAGSFATHVHTGQYSFNDIDVFVKGSYPNELVDESKCYDIDSSYKLRLRKKDGSLWQKYFQCEDLKVNIIIVSGCNGLEHLINFFDVNSCQVGYEMDIRNGSMGKVAYTDFYKDFLQSRILKVVSFHTPASSFFRLINKSIELKLPRKMGAGLLMKLKWNIESKKTLNKGLFEKVNRILCTELGCNKFYAVMRNFDFNIIGPSEEEKNVDFYDNGEPGEYSASMSYLLKNGCGIEFFFHGNKDNDVHFSCINGDSDSFVRFSRLITVYGPYAAFEKDDLELSCIDYLLHNESPSAIDAHNFLISELVKFKYY</sequence>